<dbReference type="SMART" id="SM00317">
    <property type="entry name" value="SET"/>
    <property type="match status" value="1"/>
</dbReference>
<dbReference type="STRING" id="1754191.A0A1Y1UZW1"/>
<dbReference type="EMBL" id="MCFH01000046">
    <property type="protein sequence ID" value="ORX44305.1"/>
    <property type="molecule type" value="Genomic_DNA"/>
</dbReference>
<dbReference type="SUPFAM" id="SSF82199">
    <property type="entry name" value="SET domain"/>
    <property type="match status" value="1"/>
</dbReference>
<organism evidence="2 3">
    <name type="scientific">Piromyces finnis</name>
    <dbReference type="NCBI Taxonomy" id="1754191"/>
    <lineage>
        <taxon>Eukaryota</taxon>
        <taxon>Fungi</taxon>
        <taxon>Fungi incertae sedis</taxon>
        <taxon>Chytridiomycota</taxon>
        <taxon>Chytridiomycota incertae sedis</taxon>
        <taxon>Neocallimastigomycetes</taxon>
        <taxon>Neocallimastigales</taxon>
        <taxon>Neocallimastigaceae</taxon>
        <taxon>Piromyces</taxon>
    </lineage>
</organism>
<dbReference type="OrthoDB" id="6141102at2759"/>
<dbReference type="InterPro" id="IPR001214">
    <property type="entry name" value="SET_dom"/>
</dbReference>
<dbReference type="AlphaFoldDB" id="A0A1Y1UZW1"/>
<evidence type="ECO:0000259" key="1">
    <source>
        <dbReference type="PROSITE" id="PS50280"/>
    </source>
</evidence>
<dbReference type="Gene3D" id="2.170.270.10">
    <property type="entry name" value="SET domain"/>
    <property type="match status" value="1"/>
</dbReference>
<dbReference type="PROSITE" id="PS50280">
    <property type="entry name" value="SET"/>
    <property type="match status" value="1"/>
</dbReference>
<proteinExistence type="predicted"/>
<evidence type="ECO:0000313" key="2">
    <source>
        <dbReference type="EMBL" id="ORX44305.1"/>
    </source>
</evidence>
<gene>
    <name evidence="2" type="ORF">BCR36DRAFT_334662</name>
</gene>
<protein>
    <submittedName>
        <fullName evidence="2">SET domain-containing protein</fullName>
    </submittedName>
</protein>
<evidence type="ECO:0000313" key="3">
    <source>
        <dbReference type="Proteomes" id="UP000193719"/>
    </source>
</evidence>
<name>A0A1Y1UZW1_9FUNG</name>
<dbReference type="Proteomes" id="UP000193719">
    <property type="component" value="Unassembled WGS sequence"/>
</dbReference>
<accession>A0A1Y1UZW1</accession>
<reference evidence="2 3" key="2">
    <citation type="submission" date="2016-08" db="EMBL/GenBank/DDBJ databases">
        <title>Pervasive Adenine N6-methylation of Active Genes in Fungi.</title>
        <authorList>
            <consortium name="DOE Joint Genome Institute"/>
            <person name="Mondo S.J."/>
            <person name="Dannebaum R.O."/>
            <person name="Kuo R.C."/>
            <person name="Labutti K."/>
            <person name="Haridas S."/>
            <person name="Kuo A."/>
            <person name="Salamov A."/>
            <person name="Ahrendt S.R."/>
            <person name="Lipzen A."/>
            <person name="Sullivan W."/>
            <person name="Andreopoulos W.B."/>
            <person name="Clum A."/>
            <person name="Lindquist E."/>
            <person name="Daum C."/>
            <person name="Ramamoorthy G.K."/>
            <person name="Gryganskyi A."/>
            <person name="Culley D."/>
            <person name="Magnuson J.K."/>
            <person name="James T.Y."/>
            <person name="O'Malley M.A."/>
            <person name="Stajich J.E."/>
            <person name="Spatafora J.W."/>
            <person name="Visel A."/>
            <person name="Grigoriev I.V."/>
        </authorList>
    </citation>
    <scope>NUCLEOTIDE SEQUENCE [LARGE SCALE GENOMIC DNA]</scope>
    <source>
        <strain evidence="3">finn</strain>
    </source>
</reference>
<dbReference type="InterPro" id="IPR046341">
    <property type="entry name" value="SET_dom_sf"/>
</dbReference>
<feature type="domain" description="SET" evidence="1">
    <location>
        <begin position="136"/>
        <end position="257"/>
    </location>
</feature>
<reference evidence="2 3" key="1">
    <citation type="submission" date="2016-08" db="EMBL/GenBank/DDBJ databases">
        <title>Genomes of anaerobic fungi encode conserved fungal cellulosomes for biomass hydrolysis.</title>
        <authorList>
            <consortium name="DOE Joint Genome Institute"/>
            <person name="Haitjema C.H."/>
            <person name="Gilmore S.P."/>
            <person name="Henske J.K."/>
            <person name="Solomon K.V."/>
            <person name="De Groot R."/>
            <person name="Kuo A."/>
            <person name="Mondo S.J."/>
            <person name="Salamov A.A."/>
            <person name="Labutti K."/>
            <person name="Zhao Z."/>
            <person name="Chiniquy J."/>
            <person name="Barry K."/>
            <person name="Brewer H.M."/>
            <person name="Purvine S.O."/>
            <person name="Wright A.T."/>
            <person name="Boxma B."/>
            <person name="Van Alen T."/>
            <person name="Hackstein J.H."/>
            <person name="Baker S.E."/>
            <person name="Grigoriev I.V."/>
            <person name="O'Malley M.A."/>
        </authorList>
    </citation>
    <scope>NUCLEOTIDE SEQUENCE [LARGE SCALE GENOMIC DNA]</scope>
    <source>
        <strain evidence="3">finn</strain>
    </source>
</reference>
<sequence length="280" mass="32452">MASNKKSVDANACQSKTPICKLACYGVILIFMIFQITQIKKSTEIVNDIGSNIRSEVCETYQEEHPNEKHYGISELESIFSVKYASKTVSESAFIENLLNTMNVTESERYQQDVYEYQRRNNQYGPLIERGFDNDKRFYIKLSSKEVGYGLFANVDILPNTVIGAYHGTLTHVKSGYTNTDYAWDYGTFPNPENPEENVEICIDGRTYGTWLRFVNHKEDADANCYAMYVPYNNRWYIVYMTRKFVPKGSELFISYGDNYWTARAETHNYEAEPEKAYEN</sequence>
<comment type="caution">
    <text evidence="2">The sequence shown here is derived from an EMBL/GenBank/DDBJ whole genome shotgun (WGS) entry which is preliminary data.</text>
</comment>
<keyword evidence="3" id="KW-1185">Reference proteome</keyword>
<dbReference type="Pfam" id="PF00856">
    <property type="entry name" value="SET"/>
    <property type="match status" value="1"/>
</dbReference>